<organism evidence="3 4">
    <name type="scientific">Plantactinospora siamensis</name>
    <dbReference type="NCBI Taxonomy" id="555372"/>
    <lineage>
        <taxon>Bacteria</taxon>
        <taxon>Bacillati</taxon>
        <taxon>Actinomycetota</taxon>
        <taxon>Actinomycetes</taxon>
        <taxon>Micromonosporales</taxon>
        <taxon>Micromonosporaceae</taxon>
        <taxon>Plantactinospora</taxon>
    </lineage>
</organism>
<feature type="compositionally biased region" description="Low complexity" evidence="1">
    <location>
        <begin position="199"/>
        <end position="209"/>
    </location>
</feature>
<name>A0ABV6P439_9ACTN</name>
<accession>A0ABV6P439</accession>
<reference evidence="3 4" key="1">
    <citation type="submission" date="2024-09" db="EMBL/GenBank/DDBJ databases">
        <authorList>
            <person name="Sun Q."/>
            <person name="Mori K."/>
        </authorList>
    </citation>
    <scope>NUCLEOTIDE SEQUENCE [LARGE SCALE GENOMIC DNA]</scope>
    <source>
        <strain evidence="3 4">TBRC 2205</strain>
    </source>
</reference>
<keyword evidence="2" id="KW-0472">Membrane</keyword>
<comment type="caution">
    <text evidence="3">The sequence shown here is derived from an EMBL/GenBank/DDBJ whole genome shotgun (WGS) entry which is preliminary data.</text>
</comment>
<keyword evidence="2" id="KW-1133">Transmembrane helix</keyword>
<gene>
    <name evidence="3" type="ORF">ACFFHU_27075</name>
</gene>
<keyword evidence="4" id="KW-1185">Reference proteome</keyword>
<keyword evidence="2" id="KW-0812">Transmembrane</keyword>
<proteinExistence type="predicted"/>
<evidence type="ECO:0000256" key="1">
    <source>
        <dbReference type="SAM" id="MobiDB-lite"/>
    </source>
</evidence>
<feature type="transmembrane region" description="Helical" evidence="2">
    <location>
        <begin position="9"/>
        <end position="29"/>
    </location>
</feature>
<dbReference type="Proteomes" id="UP001589894">
    <property type="component" value="Unassembled WGS sequence"/>
</dbReference>
<evidence type="ECO:0000313" key="3">
    <source>
        <dbReference type="EMBL" id="MFC0567790.1"/>
    </source>
</evidence>
<dbReference type="RefSeq" id="WP_377343132.1">
    <property type="nucleotide sequence ID" value="NZ_JBHLUE010000026.1"/>
</dbReference>
<feature type="region of interest" description="Disordered" evidence="1">
    <location>
        <begin position="126"/>
        <end position="216"/>
    </location>
</feature>
<protein>
    <submittedName>
        <fullName evidence="3">Uncharacterized protein</fullName>
    </submittedName>
</protein>
<evidence type="ECO:0000313" key="4">
    <source>
        <dbReference type="Proteomes" id="UP001589894"/>
    </source>
</evidence>
<evidence type="ECO:0000256" key="2">
    <source>
        <dbReference type="SAM" id="Phobius"/>
    </source>
</evidence>
<dbReference type="EMBL" id="JBHLUE010000026">
    <property type="protein sequence ID" value="MFC0567790.1"/>
    <property type="molecule type" value="Genomic_DNA"/>
</dbReference>
<sequence length="238" mass="25265">MPTSRRQPATWWAVAVAIAAVLVIGGLAYHRSTTPDAGQVRTAVDNAAYQLERTPVTGLGSYDVTEALYQGNRGGRSGNVAAYLTVTDVGRSGDTRYFEITNHGGDHPVCLAVTVSVQLLDAGPTFPRTSVTDGRCQPPSPSATPSPSRGKPVGSADGRAILGPDGRRGRRPVALTRRPGRRVDARSVPLDRPTRRTASRAAGTALRAARSGRRPDVRQLGRVTWAGVDRWLVVPSPS</sequence>